<comment type="caution">
    <text evidence="1">The sequence shown here is derived from an EMBL/GenBank/DDBJ whole genome shotgun (WGS) entry which is preliminary data.</text>
</comment>
<dbReference type="Pfam" id="PF13279">
    <property type="entry name" value="4HBT_2"/>
    <property type="match status" value="1"/>
</dbReference>
<dbReference type="AlphaFoldDB" id="A0A2W5FNQ6"/>
<gene>
    <name evidence="1" type="ORF">DI586_03050</name>
</gene>
<dbReference type="InterPro" id="IPR051490">
    <property type="entry name" value="THEM6_lcsJ_thioesterase"/>
</dbReference>
<evidence type="ECO:0000313" key="1">
    <source>
        <dbReference type="EMBL" id="PZP56603.1"/>
    </source>
</evidence>
<sequence length="189" mass="21739">MHLYFRVLWVLISSFFKPKILSILEPSVLRFKVLPNDLDFNMHMNNGRYLTIMDLGRFDLVLRAGLLQTMLKQKSVPILGSATIRYRLPLMPFQSYELHTRIVSWDDKWAYMEQRFVIADGGAKHGAVAAVALVKGSFYDQKHKRTVPTKDVLDSAGLSVEAPEMPVHILEWQKSEDFLREVTKTGSEQ</sequence>
<dbReference type="Gene3D" id="3.10.129.10">
    <property type="entry name" value="Hotdog Thioesterase"/>
    <property type="match status" value="1"/>
</dbReference>
<dbReference type="CDD" id="cd00586">
    <property type="entry name" value="4HBT"/>
    <property type="match status" value="1"/>
</dbReference>
<protein>
    <submittedName>
        <fullName evidence="1">Mesenchymal stem cell protein DSCD75</fullName>
    </submittedName>
</protein>
<dbReference type="EMBL" id="QFOT01000020">
    <property type="protein sequence ID" value="PZP56603.1"/>
    <property type="molecule type" value="Genomic_DNA"/>
</dbReference>
<proteinExistence type="predicted"/>
<evidence type="ECO:0000313" key="2">
    <source>
        <dbReference type="Proteomes" id="UP000249739"/>
    </source>
</evidence>
<dbReference type="PANTHER" id="PTHR12475:SF4">
    <property type="entry name" value="PROTEIN THEM6"/>
    <property type="match status" value="1"/>
</dbReference>
<reference evidence="1 2" key="1">
    <citation type="submission" date="2017-08" db="EMBL/GenBank/DDBJ databases">
        <title>Infants hospitalized years apart are colonized by the same room-sourced microbial strains.</title>
        <authorList>
            <person name="Brooks B."/>
            <person name="Olm M.R."/>
            <person name="Firek B.A."/>
            <person name="Baker R."/>
            <person name="Thomas B.C."/>
            <person name="Morowitz M.J."/>
            <person name="Banfield J.F."/>
        </authorList>
    </citation>
    <scope>NUCLEOTIDE SEQUENCE [LARGE SCALE GENOMIC DNA]</scope>
    <source>
        <strain evidence="1">S2_006_000_R2_64</strain>
    </source>
</reference>
<dbReference type="PANTHER" id="PTHR12475">
    <property type="match status" value="1"/>
</dbReference>
<dbReference type="Proteomes" id="UP000249739">
    <property type="component" value="Unassembled WGS sequence"/>
</dbReference>
<name>A0A2W5FNQ6_9BACT</name>
<dbReference type="InterPro" id="IPR029069">
    <property type="entry name" value="HotDog_dom_sf"/>
</dbReference>
<organism evidence="1 2">
    <name type="scientific">Micavibrio aeruginosavorus</name>
    <dbReference type="NCBI Taxonomy" id="349221"/>
    <lineage>
        <taxon>Bacteria</taxon>
        <taxon>Pseudomonadati</taxon>
        <taxon>Bdellovibrionota</taxon>
        <taxon>Bdellovibrionia</taxon>
        <taxon>Bdellovibrionales</taxon>
        <taxon>Pseudobdellovibrionaceae</taxon>
        <taxon>Micavibrio</taxon>
    </lineage>
</organism>
<accession>A0A2W5FNQ6</accession>
<dbReference type="SUPFAM" id="SSF54637">
    <property type="entry name" value="Thioesterase/thiol ester dehydrase-isomerase"/>
    <property type="match status" value="1"/>
</dbReference>